<reference evidence="1" key="2">
    <citation type="journal article" date="2015" name="Fish Shellfish Immunol.">
        <title>Early steps in the European eel (Anguilla anguilla)-Vibrio vulnificus interaction in the gills: Role of the RtxA13 toxin.</title>
        <authorList>
            <person name="Callol A."/>
            <person name="Pajuelo D."/>
            <person name="Ebbesson L."/>
            <person name="Teles M."/>
            <person name="MacKenzie S."/>
            <person name="Amaro C."/>
        </authorList>
    </citation>
    <scope>NUCLEOTIDE SEQUENCE</scope>
</reference>
<dbReference type="EMBL" id="GBXM01030384">
    <property type="protein sequence ID" value="JAH78193.1"/>
    <property type="molecule type" value="Transcribed_RNA"/>
</dbReference>
<proteinExistence type="predicted"/>
<reference evidence="1" key="1">
    <citation type="submission" date="2014-11" db="EMBL/GenBank/DDBJ databases">
        <authorList>
            <person name="Amaro Gonzalez C."/>
        </authorList>
    </citation>
    <scope>NUCLEOTIDE SEQUENCE</scope>
</reference>
<accession>A0A0E9VLT4</accession>
<protein>
    <submittedName>
        <fullName evidence="1">Uncharacterized protein</fullName>
    </submittedName>
</protein>
<organism evidence="1">
    <name type="scientific">Anguilla anguilla</name>
    <name type="common">European freshwater eel</name>
    <name type="synonym">Muraena anguilla</name>
    <dbReference type="NCBI Taxonomy" id="7936"/>
    <lineage>
        <taxon>Eukaryota</taxon>
        <taxon>Metazoa</taxon>
        <taxon>Chordata</taxon>
        <taxon>Craniata</taxon>
        <taxon>Vertebrata</taxon>
        <taxon>Euteleostomi</taxon>
        <taxon>Actinopterygii</taxon>
        <taxon>Neopterygii</taxon>
        <taxon>Teleostei</taxon>
        <taxon>Anguilliformes</taxon>
        <taxon>Anguillidae</taxon>
        <taxon>Anguilla</taxon>
    </lineage>
</organism>
<name>A0A0E9VLT4_ANGAN</name>
<sequence>MYLNLNKTYALLN</sequence>
<evidence type="ECO:0000313" key="1">
    <source>
        <dbReference type="EMBL" id="JAH78193.1"/>
    </source>
</evidence>